<sequence>MTISASQRHPLDLYPSEDVMLEVYTDLRRVIELMNEYLGSFLTGGEQYIAFTQVSDADFLDFKKWRACNRPRTFLVRVFPAHNTLVIKFKSPLCERVIEAMYQRFYIRKYQHHHGLTSDILSHVGPTIYTMHNGLRLEAEQAYIPLASRQPDSYPSLIMEFGDTASLDALRVDARLWLENTSSFTHLVLVVAFSTEEIVLECWQQIDGVAECTHEVSVEYDTGRVRHAPLIIPLELILDEMPRIPGITEDATIAFSDDDLVNFMQETIHSERP</sequence>
<comment type="caution">
    <text evidence="1">The sequence shown here is derived from an EMBL/GenBank/DDBJ whole genome shotgun (WGS) entry which is preliminary data.</text>
</comment>
<accession>A0A0L1IVA9</accession>
<reference evidence="1 2" key="1">
    <citation type="submission" date="2014-06" db="EMBL/GenBank/DDBJ databases">
        <title>The Genome of the Aflatoxigenic Filamentous Fungus Aspergillus nomius.</title>
        <authorList>
            <person name="Moore M.G."/>
            <person name="Shannon B.M."/>
            <person name="Brian M.M."/>
        </authorList>
    </citation>
    <scope>NUCLEOTIDE SEQUENCE [LARGE SCALE GENOMIC DNA]</scope>
    <source>
        <strain evidence="1 2">NRRL 13137</strain>
    </source>
</reference>
<gene>
    <name evidence="1" type="ORF">ANOM_009039</name>
</gene>
<protein>
    <submittedName>
        <fullName evidence="1">Uncharacterized protein</fullName>
    </submittedName>
</protein>
<evidence type="ECO:0000313" key="2">
    <source>
        <dbReference type="Proteomes" id="UP000037505"/>
    </source>
</evidence>
<name>A0A0L1IVA9_ASPN3</name>
<evidence type="ECO:0000313" key="1">
    <source>
        <dbReference type="EMBL" id="KNG83360.1"/>
    </source>
</evidence>
<dbReference type="Proteomes" id="UP000037505">
    <property type="component" value="Unassembled WGS sequence"/>
</dbReference>
<organism evidence="1 2">
    <name type="scientific">Aspergillus nomiae NRRL (strain ATCC 15546 / NRRL 13137 / CBS 260.88 / M93)</name>
    <dbReference type="NCBI Taxonomy" id="1509407"/>
    <lineage>
        <taxon>Eukaryota</taxon>
        <taxon>Fungi</taxon>
        <taxon>Dikarya</taxon>
        <taxon>Ascomycota</taxon>
        <taxon>Pezizomycotina</taxon>
        <taxon>Eurotiomycetes</taxon>
        <taxon>Eurotiomycetidae</taxon>
        <taxon>Eurotiales</taxon>
        <taxon>Aspergillaceae</taxon>
        <taxon>Aspergillus</taxon>
        <taxon>Aspergillus subgen. Circumdati</taxon>
    </lineage>
</organism>
<dbReference type="GeneID" id="26810843"/>
<proteinExistence type="predicted"/>
<dbReference type="AlphaFoldDB" id="A0A0L1IVA9"/>
<keyword evidence="2" id="KW-1185">Reference proteome</keyword>
<dbReference type="RefSeq" id="XP_015404283.1">
    <property type="nucleotide sequence ID" value="XM_015554295.1"/>
</dbReference>
<dbReference type="EMBL" id="JNOM01000274">
    <property type="protein sequence ID" value="KNG83360.1"/>
    <property type="molecule type" value="Genomic_DNA"/>
</dbReference>
<dbReference type="OrthoDB" id="76567at2759"/>